<evidence type="ECO:0000313" key="5">
    <source>
        <dbReference type="EnsemblProtists" id="PYU1_T012808"/>
    </source>
</evidence>
<dbReference type="SUPFAM" id="SSF50978">
    <property type="entry name" value="WD40 repeat-like"/>
    <property type="match status" value="1"/>
</dbReference>
<dbReference type="InterPro" id="IPR015943">
    <property type="entry name" value="WD40/YVTN_repeat-like_dom_sf"/>
</dbReference>
<feature type="repeat" description="WD" evidence="3">
    <location>
        <begin position="75"/>
        <end position="116"/>
    </location>
</feature>
<dbReference type="HOGENOM" id="CLU_000288_57_1_1"/>
<dbReference type="InterPro" id="IPR020472">
    <property type="entry name" value="WD40_PAC1"/>
</dbReference>
<sequence>MAAWAARGALADAHAKPISSLKFSKSGDQLASASADRSVKVWATAELLANDSSNDPQRDSAGDASAASKKPQIALYGHEEGVNDASWSHDGYYLASASDDKTARIWDVEYGKTLSILGRTSSSTSTFNMHGIAMDATELAPPGTSAAAAAALGLLGENESHTGYVFSAQFNPQGSLIVTASFDETVRFWDVRTGRSVAVLSAHHEPIVSANFNHDGTLLITASYDGLVRIWDVATRECLRTIITEPTVPLSHAQFTPNSRYVVFGTLDSKLRLWDYAKERCVKQFAGHVNQRYCCVAAFGRPRDGYAGNTHPLLLYGSEDGRVCMWDMQTEALVEELKIASGTAAAATHQPIMAVDHHPDKHIVAAAANKTISMWEQTK</sequence>
<proteinExistence type="predicted"/>
<feature type="repeat" description="WD" evidence="3">
    <location>
        <begin position="158"/>
        <end position="199"/>
    </location>
</feature>
<reference evidence="6" key="1">
    <citation type="journal article" date="2010" name="Genome Biol.">
        <title>Genome sequence of the necrotrophic plant pathogen Pythium ultimum reveals original pathogenicity mechanisms and effector repertoire.</title>
        <authorList>
            <person name="Levesque C.A."/>
            <person name="Brouwer H."/>
            <person name="Cano L."/>
            <person name="Hamilton J.P."/>
            <person name="Holt C."/>
            <person name="Huitema E."/>
            <person name="Raffaele S."/>
            <person name="Robideau G.P."/>
            <person name="Thines M."/>
            <person name="Win J."/>
            <person name="Zerillo M.M."/>
            <person name="Beakes G.W."/>
            <person name="Boore J.L."/>
            <person name="Busam D."/>
            <person name="Dumas B."/>
            <person name="Ferriera S."/>
            <person name="Fuerstenberg S.I."/>
            <person name="Gachon C.M."/>
            <person name="Gaulin E."/>
            <person name="Govers F."/>
            <person name="Grenville-Briggs L."/>
            <person name="Horner N."/>
            <person name="Hostetler J."/>
            <person name="Jiang R.H."/>
            <person name="Johnson J."/>
            <person name="Krajaejun T."/>
            <person name="Lin H."/>
            <person name="Meijer H.J."/>
            <person name="Moore B."/>
            <person name="Morris P."/>
            <person name="Phuntmart V."/>
            <person name="Puiu D."/>
            <person name="Shetty J."/>
            <person name="Stajich J.E."/>
            <person name="Tripathy S."/>
            <person name="Wawra S."/>
            <person name="van West P."/>
            <person name="Whitty B.R."/>
            <person name="Coutinho P.M."/>
            <person name="Henrissat B."/>
            <person name="Martin F."/>
            <person name="Thomas P.D."/>
            <person name="Tyler B.M."/>
            <person name="De Vries R.P."/>
            <person name="Kamoun S."/>
            <person name="Yandell M."/>
            <person name="Tisserat N."/>
            <person name="Buell C.R."/>
        </authorList>
    </citation>
    <scope>NUCLEOTIDE SEQUENCE</scope>
    <source>
        <strain evidence="6">DAOM:BR144</strain>
    </source>
</reference>
<dbReference type="EnsemblProtists" id="PYU1_T012808">
    <property type="protein sequence ID" value="PYU1_T012808"/>
    <property type="gene ID" value="PYU1_G012781"/>
</dbReference>
<evidence type="ECO:0000256" key="1">
    <source>
        <dbReference type="ARBA" id="ARBA00022574"/>
    </source>
</evidence>
<organism evidence="5 6">
    <name type="scientific">Globisporangium ultimum (strain ATCC 200006 / CBS 805.95 / DAOM BR144)</name>
    <name type="common">Pythium ultimum</name>
    <dbReference type="NCBI Taxonomy" id="431595"/>
    <lineage>
        <taxon>Eukaryota</taxon>
        <taxon>Sar</taxon>
        <taxon>Stramenopiles</taxon>
        <taxon>Oomycota</taxon>
        <taxon>Peronosporomycetes</taxon>
        <taxon>Pythiales</taxon>
        <taxon>Pythiaceae</taxon>
        <taxon>Globisporangium</taxon>
    </lineage>
</organism>
<name>K3X6F9_GLOUD</name>
<feature type="repeat" description="WD" evidence="3">
    <location>
        <begin position="243"/>
        <end position="284"/>
    </location>
</feature>
<dbReference type="EMBL" id="GL376581">
    <property type="status" value="NOT_ANNOTATED_CDS"/>
    <property type="molecule type" value="Genomic_DNA"/>
</dbReference>
<dbReference type="PRINTS" id="PR00320">
    <property type="entry name" value="GPROTEINBRPT"/>
</dbReference>
<dbReference type="PROSITE" id="PS50294">
    <property type="entry name" value="WD_REPEATS_REGION"/>
    <property type="match status" value="4"/>
</dbReference>
<accession>K3X6F9</accession>
<dbReference type="GO" id="GO:0048188">
    <property type="term" value="C:Set1C/COMPASS complex"/>
    <property type="evidence" value="ECO:0007669"/>
    <property type="project" value="TreeGrafter"/>
</dbReference>
<dbReference type="InterPro" id="IPR036322">
    <property type="entry name" value="WD40_repeat_dom_sf"/>
</dbReference>
<dbReference type="SMART" id="SM00320">
    <property type="entry name" value="WD40"/>
    <property type="match status" value="7"/>
</dbReference>
<dbReference type="CDD" id="cd00200">
    <property type="entry name" value="WD40"/>
    <property type="match status" value="1"/>
</dbReference>
<reference evidence="6" key="2">
    <citation type="submission" date="2010-04" db="EMBL/GenBank/DDBJ databases">
        <authorList>
            <person name="Buell R."/>
            <person name="Hamilton J."/>
            <person name="Hostetler J."/>
        </authorList>
    </citation>
    <scope>NUCLEOTIDE SEQUENCE [LARGE SCALE GENOMIC DNA]</scope>
    <source>
        <strain evidence="6">DAOM:BR144</strain>
    </source>
</reference>
<dbReference type="STRING" id="431595.K3X6F9"/>
<dbReference type="eggNOG" id="KOG0266">
    <property type="taxonomic scope" value="Eukaryota"/>
</dbReference>
<dbReference type="Pfam" id="PF00400">
    <property type="entry name" value="WD40"/>
    <property type="match status" value="7"/>
</dbReference>
<dbReference type="InterPro" id="IPR019775">
    <property type="entry name" value="WD40_repeat_CS"/>
</dbReference>
<evidence type="ECO:0000256" key="3">
    <source>
        <dbReference type="PROSITE-ProRule" id="PRU00221"/>
    </source>
</evidence>
<reference evidence="5" key="3">
    <citation type="submission" date="2015-02" db="UniProtKB">
        <authorList>
            <consortium name="EnsemblProtists"/>
        </authorList>
    </citation>
    <scope>IDENTIFICATION</scope>
    <source>
        <strain evidence="5">DAOM BR144</strain>
    </source>
</reference>
<feature type="region of interest" description="Disordered" evidence="4">
    <location>
        <begin position="48"/>
        <end position="70"/>
    </location>
</feature>
<evidence type="ECO:0000313" key="6">
    <source>
        <dbReference type="Proteomes" id="UP000019132"/>
    </source>
</evidence>
<dbReference type="PANTHER" id="PTHR22847">
    <property type="entry name" value="WD40 REPEAT PROTEIN"/>
    <property type="match status" value="1"/>
</dbReference>
<dbReference type="Gene3D" id="2.130.10.10">
    <property type="entry name" value="YVTN repeat-like/Quinoprotein amine dehydrogenase"/>
    <property type="match status" value="2"/>
</dbReference>
<keyword evidence="6" id="KW-1185">Reference proteome</keyword>
<feature type="repeat" description="WD" evidence="3">
    <location>
        <begin position="200"/>
        <end position="241"/>
    </location>
</feature>
<dbReference type="InParanoid" id="K3X6F9"/>
<keyword evidence="1 3" id="KW-0853">WD repeat</keyword>
<dbReference type="AlphaFoldDB" id="K3X6F9"/>
<keyword evidence="2" id="KW-0677">Repeat</keyword>
<dbReference type="PROSITE" id="PS50082">
    <property type="entry name" value="WD_REPEATS_2"/>
    <property type="match status" value="5"/>
</dbReference>
<dbReference type="GO" id="GO:0042393">
    <property type="term" value="F:histone binding"/>
    <property type="evidence" value="ECO:0007669"/>
    <property type="project" value="TreeGrafter"/>
</dbReference>
<dbReference type="PANTHER" id="PTHR22847:SF637">
    <property type="entry name" value="WD REPEAT DOMAIN 5B"/>
    <property type="match status" value="1"/>
</dbReference>
<dbReference type="InterPro" id="IPR001680">
    <property type="entry name" value="WD40_rpt"/>
</dbReference>
<evidence type="ECO:0000256" key="2">
    <source>
        <dbReference type="ARBA" id="ARBA00022737"/>
    </source>
</evidence>
<protein>
    <submittedName>
        <fullName evidence="5">Uncharacterized protein</fullName>
    </submittedName>
</protein>
<evidence type="ECO:0000256" key="4">
    <source>
        <dbReference type="SAM" id="MobiDB-lite"/>
    </source>
</evidence>
<dbReference type="VEuPathDB" id="FungiDB:PYU1_G012781"/>
<dbReference type="Proteomes" id="UP000019132">
    <property type="component" value="Unassembled WGS sequence"/>
</dbReference>
<dbReference type="PROSITE" id="PS00678">
    <property type="entry name" value="WD_REPEATS_1"/>
    <property type="match status" value="3"/>
</dbReference>
<feature type="repeat" description="WD" evidence="3">
    <location>
        <begin position="11"/>
        <end position="42"/>
    </location>
</feature>